<feature type="non-terminal residue" evidence="4">
    <location>
        <position position="1"/>
    </location>
</feature>
<dbReference type="GO" id="GO:0009737">
    <property type="term" value="P:response to abscisic acid"/>
    <property type="evidence" value="ECO:0007669"/>
    <property type="project" value="EnsemblPlants"/>
</dbReference>
<dbReference type="PROSITE" id="PS50943">
    <property type="entry name" value="HTH_CROC1"/>
    <property type="match status" value="1"/>
</dbReference>
<dbReference type="SUPFAM" id="SSF47413">
    <property type="entry name" value="lambda repressor-like DNA-binding domains"/>
    <property type="match status" value="1"/>
</dbReference>
<dbReference type="EMBL" id="CP000594">
    <property type="protein sequence ID" value="ABO99648.1"/>
    <property type="molecule type" value="Genomic_DNA"/>
</dbReference>
<dbReference type="Gene3D" id="1.10.260.40">
    <property type="entry name" value="lambda repressor-like DNA-binding domains"/>
    <property type="match status" value="1"/>
</dbReference>
<dbReference type="GO" id="GO:0005730">
    <property type="term" value="C:nucleolus"/>
    <property type="evidence" value="ECO:0007669"/>
    <property type="project" value="EnsemblPlants"/>
</dbReference>
<dbReference type="PANTHER" id="PTHR10245:SF15">
    <property type="entry name" value="ENDOTHELIAL DIFFERENTIATION-RELATED FACTOR 1"/>
    <property type="match status" value="1"/>
</dbReference>
<evidence type="ECO:0000313" key="4">
    <source>
        <dbReference type="EMBL" id="ABO99648.1"/>
    </source>
</evidence>
<feature type="domain" description="HTH cro/C1-type" evidence="3">
    <location>
        <begin position="34"/>
        <end position="88"/>
    </location>
</feature>
<dbReference type="FunFam" id="1.10.260.40:FF:000018">
    <property type="entry name" value="Multiprotein bridging factor 1"/>
    <property type="match status" value="1"/>
</dbReference>
<dbReference type="Pfam" id="PF01381">
    <property type="entry name" value="HTH_3"/>
    <property type="match status" value="1"/>
</dbReference>
<gene>
    <name evidence="4" type="ORF">OSTLU_8975</name>
</gene>
<accession>A4S7Y0</accession>
<keyword evidence="2" id="KW-0238">DNA-binding</keyword>
<proteinExistence type="inferred from homology"/>
<name>A4S7Y0_OSTLU</name>
<organism evidence="4 5">
    <name type="scientific">Ostreococcus lucimarinus (strain CCE9901)</name>
    <dbReference type="NCBI Taxonomy" id="436017"/>
    <lineage>
        <taxon>Eukaryota</taxon>
        <taxon>Viridiplantae</taxon>
        <taxon>Chlorophyta</taxon>
        <taxon>Mamiellophyceae</taxon>
        <taxon>Mamiellales</taxon>
        <taxon>Bathycoccaceae</taxon>
        <taxon>Ostreococcus</taxon>
    </lineage>
</organism>
<dbReference type="GeneID" id="5005247"/>
<protein>
    <recommendedName>
        <fullName evidence="3">HTH cro/C1-type domain-containing protein</fullName>
    </recommendedName>
</protein>
<dbReference type="InterPro" id="IPR010982">
    <property type="entry name" value="Lambda_DNA-bd_dom_sf"/>
</dbReference>
<dbReference type="CDD" id="cd00093">
    <property type="entry name" value="HTH_XRE"/>
    <property type="match status" value="1"/>
</dbReference>
<dbReference type="eggNOG" id="KOG3398">
    <property type="taxonomic scope" value="Eukaryota"/>
</dbReference>
<dbReference type="STRING" id="436017.A4S7Y0"/>
<dbReference type="GO" id="GO:0003713">
    <property type="term" value="F:transcription coactivator activity"/>
    <property type="evidence" value="ECO:0007669"/>
    <property type="project" value="EnsemblPlants"/>
</dbReference>
<evidence type="ECO:0000259" key="3">
    <source>
        <dbReference type="PROSITE" id="PS50943"/>
    </source>
</evidence>
<comment type="similarity">
    <text evidence="1">Belongs to the MBF1 family.</text>
</comment>
<dbReference type="OrthoDB" id="495525at2759"/>
<dbReference type="GO" id="GO:0009414">
    <property type="term" value="P:response to water deprivation"/>
    <property type="evidence" value="ECO:0007669"/>
    <property type="project" value="EnsemblPlants"/>
</dbReference>
<dbReference type="GO" id="GO:0003677">
    <property type="term" value="F:DNA binding"/>
    <property type="evidence" value="ECO:0007669"/>
    <property type="project" value="UniProtKB-KW"/>
</dbReference>
<dbReference type="InterPro" id="IPR001387">
    <property type="entry name" value="Cro/C1-type_HTH"/>
</dbReference>
<dbReference type="RefSeq" id="XP_001421355.1">
    <property type="nucleotide sequence ID" value="XM_001421318.1"/>
</dbReference>
<dbReference type="PANTHER" id="PTHR10245">
    <property type="entry name" value="ENDOTHELIAL DIFFERENTIATION-RELATED FACTOR 1 MULTIPROTEIN BRIDGING FACTOR 1"/>
    <property type="match status" value="1"/>
</dbReference>
<dbReference type="OMA" id="MLDERIP"/>
<dbReference type="AlphaFoldDB" id="A4S7Y0"/>
<feature type="non-terminal residue" evidence="4">
    <location>
        <position position="88"/>
    </location>
</feature>
<dbReference type="SMART" id="SM00530">
    <property type="entry name" value="HTH_XRE"/>
    <property type="match status" value="1"/>
</dbReference>
<dbReference type="KEGG" id="olu:OSTLU_8975"/>
<evidence type="ECO:0000313" key="5">
    <source>
        <dbReference type="Proteomes" id="UP000001568"/>
    </source>
</evidence>
<evidence type="ECO:0000256" key="2">
    <source>
        <dbReference type="ARBA" id="ARBA00023125"/>
    </source>
</evidence>
<reference evidence="4 5" key="1">
    <citation type="journal article" date="2007" name="Proc. Natl. Acad. Sci. U.S.A.">
        <title>The tiny eukaryote Ostreococcus provides genomic insights into the paradox of plankton speciation.</title>
        <authorList>
            <person name="Palenik B."/>
            <person name="Grimwood J."/>
            <person name="Aerts A."/>
            <person name="Rouze P."/>
            <person name="Salamov A."/>
            <person name="Putnam N."/>
            <person name="Dupont C."/>
            <person name="Jorgensen R."/>
            <person name="Derelle E."/>
            <person name="Rombauts S."/>
            <person name="Zhou K."/>
            <person name="Otillar R."/>
            <person name="Merchant S.S."/>
            <person name="Podell S."/>
            <person name="Gaasterland T."/>
            <person name="Napoli C."/>
            <person name="Gendler K."/>
            <person name="Manuell A."/>
            <person name="Tai V."/>
            <person name="Vallon O."/>
            <person name="Piganeau G."/>
            <person name="Jancek S."/>
            <person name="Heijde M."/>
            <person name="Jabbari K."/>
            <person name="Bowler C."/>
            <person name="Lohr M."/>
            <person name="Robbens S."/>
            <person name="Werner G."/>
            <person name="Dubchak I."/>
            <person name="Pazour G.J."/>
            <person name="Ren Q."/>
            <person name="Paulsen I."/>
            <person name="Delwiche C."/>
            <person name="Schmutz J."/>
            <person name="Rokhsar D."/>
            <person name="Van de Peer Y."/>
            <person name="Moreau H."/>
            <person name="Grigoriev I.V."/>
        </authorList>
    </citation>
    <scope>NUCLEOTIDE SEQUENCE [LARGE SCALE GENOMIC DNA]</scope>
    <source>
        <strain evidence="4 5">CCE9901</strain>
    </source>
</reference>
<dbReference type="HOGENOM" id="CLU_112609_0_2_1"/>
<keyword evidence="5" id="KW-1185">Reference proteome</keyword>
<evidence type="ECO:0000256" key="1">
    <source>
        <dbReference type="ARBA" id="ARBA00009802"/>
    </source>
</evidence>
<dbReference type="GO" id="GO:0009408">
    <property type="term" value="P:response to heat"/>
    <property type="evidence" value="ECO:0007669"/>
    <property type="project" value="EnsemblPlants"/>
</dbReference>
<dbReference type="Proteomes" id="UP000001568">
    <property type="component" value="Chromosome 14"/>
</dbReference>
<sequence>RVVDSGAGRNALKLELDDENLTHKTVSADVKKAILQGRLAKKLTQAQLAQQINEKPQIVQEYESGKAIPNQQILGKLERILGVKLRGK</sequence>
<dbReference type="Gramene" id="ABO99648">
    <property type="protein sequence ID" value="ABO99648"/>
    <property type="gene ID" value="OSTLU_8975"/>
</dbReference>